<evidence type="ECO:0000256" key="1">
    <source>
        <dbReference type="SAM" id="MobiDB-lite"/>
    </source>
</evidence>
<sequence length="257" mass="27549">MFARLVHSLYNSCFERHLMQNRKRLVALSLSLVLVLVNGCQSTPQPVAQTETSAPNTSIISTPTTVEPTAVAANPTSPATETPPSETTTATETAAAISTPTTAETTAPASTATDAETAAPASTASDAETSVAASTTEVVPPRATVPVAATTDLATIESLDSITLPRRDAVQLALEFGRTTSDQRVARTEPLPDQVGDVVTFWMSNIAEDTYYTTTARLELALDHVLMYVEEGVTFDRADLERSARDFNDRIYPRDRE</sequence>
<feature type="non-terminal residue" evidence="2">
    <location>
        <position position="257"/>
    </location>
</feature>
<reference evidence="2" key="1">
    <citation type="submission" date="2020-02" db="EMBL/GenBank/DDBJ databases">
        <authorList>
            <person name="Meier V. D."/>
        </authorList>
    </citation>
    <scope>NUCLEOTIDE SEQUENCE</scope>
    <source>
        <strain evidence="2">AVDCRST_MAG93</strain>
    </source>
</reference>
<protein>
    <submittedName>
        <fullName evidence="2">Uncharacterized protein</fullName>
    </submittedName>
</protein>
<feature type="region of interest" description="Disordered" evidence="1">
    <location>
        <begin position="44"/>
        <end position="138"/>
    </location>
</feature>
<proteinExistence type="predicted"/>
<dbReference type="EMBL" id="CADCTR010001220">
    <property type="protein sequence ID" value="CAA9286694.1"/>
    <property type="molecule type" value="Genomic_DNA"/>
</dbReference>
<gene>
    <name evidence="2" type="ORF">AVDCRST_MAG93-3587</name>
</gene>
<organism evidence="2">
    <name type="scientific">uncultured Chloroflexia bacterium</name>
    <dbReference type="NCBI Taxonomy" id="1672391"/>
    <lineage>
        <taxon>Bacteria</taxon>
        <taxon>Bacillati</taxon>
        <taxon>Chloroflexota</taxon>
        <taxon>Chloroflexia</taxon>
        <taxon>environmental samples</taxon>
    </lineage>
</organism>
<accession>A0A6J4JTB4</accession>
<name>A0A6J4JTB4_9CHLR</name>
<feature type="compositionally biased region" description="Polar residues" evidence="1">
    <location>
        <begin position="44"/>
        <end position="61"/>
    </location>
</feature>
<dbReference type="AlphaFoldDB" id="A0A6J4JTB4"/>
<feature type="compositionally biased region" description="Low complexity" evidence="1">
    <location>
        <begin position="62"/>
        <end position="138"/>
    </location>
</feature>
<evidence type="ECO:0000313" key="2">
    <source>
        <dbReference type="EMBL" id="CAA9286694.1"/>
    </source>
</evidence>